<name>A0A7S8CAX5_9BACI</name>
<keyword evidence="2" id="KW-1185">Reference proteome</keyword>
<dbReference type="Proteomes" id="UP000593626">
    <property type="component" value="Chromosome"/>
</dbReference>
<proteinExistence type="predicted"/>
<sequence>MKDYVSKVEFHPNGFITNVYTTDGRIISYQKAILEHEEGSLGGLEESDALSYMKRMEY</sequence>
<dbReference type="AlphaFoldDB" id="A0A7S8CAX5"/>
<protein>
    <submittedName>
        <fullName evidence="1">Uncharacterized protein</fullName>
    </submittedName>
</protein>
<gene>
    <name evidence="1" type="ORF">G8O30_06495</name>
</gene>
<dbReference type="EMBL" id="CP049742">
    <property type="protein sequence ID" value="QPC46634.1"/>
    <property type="molecule type" value="Genomic_DNA"/>
</dbReference>
<evidence type="ECO:0000313" key="1">
    <source>
        <dbReference type="EMBL" id="QPC46634.1"/>
    </source>
</evidence>
<reference evidence="1 2" key="1">
    <citation type="submission" date="2019-07" db="EMBL/GenBank/DDBJ databases">
        <title>Genome sequence of 2 isolates from Red Sea Mangroves.</title>
        <authorList>
            <person name="Sefrji F."/>
            <person name="Michoud G."/>
            <person name="Merlino G."/>
            <person name="Daffonchio D."/>
        </authorList>
    </citation>
    <scope>NUCLEOTIDE SEQUENCE [LARGE SCALE GENOMIC DNA]</scope>
    <source>
        <strain evidence="1 2">R1DC41</strain>
    </source>
</reference>
<evidence type="ECO:0000313" key="2">
    <source>
        <dbReference type="Proteomes" id="UP000593626"/>
    </source>
</evidence>
<organism evidence="1 2">
    <name type="scientific">Mangrovibacillus cuniculi</name>
    <dbReference type="NCBI Taxonomy" id="2593652"/>
    <lineage>
        <taxon>Bacteria</taxon>
        <taxon>Bacillati</taxon>
        <taxon>Bacillota</taxon>
        <taxon>Bacilli</taxon>
        <taxon>Bacillales</taxon>
        <taxon>Bacillaceae</taxon>
        <taxon>Mangrovibacillus</taxon>
    </lineage>
</organism>
<dbReference type="RefSeq" id="WP_239674164.1">
    <property type="nucleotide sequence ID" value="NZ_CP049742.1"/>
</dbReference>
<accession>A0A7S8CAX5</accession>
<dbReference type="KEGG" id="mcui:G8O30_06495"/>